<proteinExistence type="predicted"/>
<sequence>MPSLLQSTSLHGQVRSSLIAPADFVFHYSALSYLKNVYALQDLASEQVEVLTQKMLAIDDCETVKEKYSFGQRKRVNGDAWHDSSDSSRNSGKKNQRKERLPRHLRD</sequence>
<dbReference type="EMBL" id="JBHFEH010000101">
    <property type="protein sequence ID" value="KAL2047447.1"/>
    <property type="molecule type" value="Genomic_DNA"/>
</dbReference>
<feature type="region of interest" description="Disordered" evidence="1">
    <location>
        <begin position="77"/>
        <end position="107"/>
    </location>
</feature>
<feature type="compositionally biased region" description="Basic and acidic residues" evidence="1">
    <location>
        <begin position="98"/>
        <end position="107"/>
    </location>
</feature>
<keyword evidence="3" id="KW-1185">Reference proteome</keyword>
<evidence type="ECO:0000256" key="1">
    <source>
        <dbReference type="SAM" id="MobiDB-lite"/>
    </source>
</evidence>
<evidence type="ECO:0000313" key="3">
    <source>
        <dbReference type="Proteomes" id="UP001590951"/>
    </source>
</evidence>
<comment type="caution">
    <text evidence="2">The sequence shown here is derived from an EMBL/GenBank/DDBJ whole genome shotgun (WGS) entry which is preliminary data.</text>
</comment>
<feature type="compositionally biased region" description="Basic and acidic residues" evidence="1">
    <location>
        <begin position="77"/>
        <end position="86"/>
    </location>
</feature>
<reference evidence="2 3" key="1">
    <citation type="submission" date="2024-09" db="EMBL/GenBank/DDBJ databases">
        <title>Rethinking Asexuality: The Enigmatic Case of Functional Sexual Genes in Lepraria (Stereocaulaceae).</title>
        <authorList>
            <person name="Doellman M."/>
            <person name="Sun Y."/>
            <person name="Barcenas-Pena A."/>
            <person name="Lumbsch H.T."/>
            <person name="Grewe F."/>
        </authorList>
    </citation>
    <scope>NUCLEOTIDE SEQUENCE [LARGE SCALE GENOMIC DNA]</scope>
    <source>
        <strain evidence="2 3">Grewe 0041</strain>
    </source>
</reference>
<organism evidence="2 3">
    <name type="scientific">Lepraria finkii</name>
    <dbReference type="NCBI Taxonomy" id="1340010"/>
    <lineage>
        <taxon>Eukaryota</taxon>
        <taxon>Fungi</taxon>
        <taxon>Dikarya</taxon>
        <taxon>Ascomycota</taxon>
        <taxon>Pezizomycotina</taxon>
        <taxon>Lecanoromycetes</taxon>
        <taxon>OSLEUM clade</taxon>
        <taxon>Lecanoromycetidae</taxon>
        <taxon>Lecanorales</taxon>
        <taxon>Lecanorineae</taxon>
        <taxon>Stereocaulaceae</taxon>
        <taxon>Lepraria</taxon>
    </lineage>
</organism>
<evidence type="ECO:0000313" key="2">
    <source>
        <dbReference type="EMBL" id="KAL2047447.1"/>
    </source>
</evidence>
<dbReference type="Proteomes" id="UP001590951">
    <property type="component" value="Unassembled WGS sequence"/>
</dbReference>
<accession>A0ABR4ARK4</accession>
<protein>
    <submittedName>
        <fullName evidence="2">Uncharacterized protein</fullName>
    </submittedName>
</protein>
<gene>
    <name evidence="2" type="ORF">ABVK25_011519</name>
</gene>
<name>A0ABR4ARK4_9LECA</name>